<dbReference type="SUPFAM" id="SSF54211">
    <property type="entry name" value="Ribosomal protein S5 domain 2-like"/>
    <property type="match status" value="1"/>
</dbReference>
<dbReference type="InterPro" id="IPR014721">
    <property type="entry name" value="Ribsml_uS5_D2-typ_fold_subgr"/>
</dbReference>
<keyword evidence="1" id="KW-0808">Transferase</keyword>
<proteinExistence type="inferred from homology"/>
<accession>A0A382PYI9</accession>
<evidence type="ECO:0000259" key="5">
    <source>
        <dbReference type="Pfam" id="PF00288"/>
    </source>
</evidence>
<dbReference type="GO" id="GO:0005524">
    <property type="term" value="F:ATP binding"/>
    <property type="evidence" value="ECO:0007669"/>
    <property type="project" value="UniProtKB-KW"/>
</dbReference>
<keyword evidence="3" id="KW-0418">Kinase</keyword>
<dbReference type="InterPro" id="IPR020568">
    <property type="entry name" value="Ribosomal_Su5_D2-typ_SF"/>
</dbReference>
<dbReference type="Pfam" id="PF00288">
    <property type="entry name" value="GHMP_kinases_N"/>
    <property type="match status" value="1"/>
</dbReference>
<dbReference type="HAMAP" id="MF_00061">
    <property type="entry name" value="IspE"/>
    <property type="match status" value="1"/>
</dbReference>
<feature type="domain" description="GHMP kinase N-terminal" evidence="5">
    <location>
        <begin position="65"/>
        <end position="143"/>
    </location>
</feature>
<evidence type="ECO:0000256" key="1">
    <source>
        <dbReference type="ARBA" id="ARBA00022679"/>
    </source>
</evidence>
<keyword evidence="4" id="KW-0067">ATP-binding</keyword>
<evidence type="ECO:0000256" key="3">
    <source>
        <dbReference type="ARBA" id="ARBA00022777"/>
    </source>
</evidence>
<protein>
    <recommendedName>
        <fullName evidence="5">GHMP kinase N-terminal domain-containing protein</fullName>
    </recommendedName>
</protein>
<dbReference type="PANTHER" id="PTHR43527">
    <property type="entry name" value="4-DIPHOSPHOCYTIDYL-2-C-METHYL-D-ERYTHRITOL KINASE, CHLOROPLASTIC"/>
    <property type="match status" value="1"/>
</dbReference>
<dbReference type="Gene3D" id="3.30.230.10">
    <property type="match status" value="1"/>
</dbReference>
<dbReference type="AlphaFoldDB" id="A0A382PYI9"/>
<reference evidence="6" key="1">
    <citation type="submission" date="2018-05" db="EMBL/GenBank/DDBJ databases">
        <authorList>
            <person name="Lanie J.A."/>
            <person name="Ng W.-L."/>
            <person name="Kazmierczak K.M."/>
            <person name="Andrzejewski T.M."/>
            <person name="Davidsen T.M."/>
            <person name="Wayne K.J."/>
            <person name="Tettelin H."/>
            <person name="Glass J.I."/>
            <person name="Rusch D."/>
            <person name="Podicherti R."/>
            <person name="Tsui H.-C.T."/>
            <person name="Winkler M.E."/>
        </authorList>
    </citation>
    <scope>NUCLEOTIDE SEQUENCE</scope>
</reference>
<dbReference type="SUPFAM" id="SSF55060">
    <property type="entry name" value="GHMP Kinase, C-terminal domain"/>
    <property type="match status" value="1"/>
</dbReference>
<dbReference type="InterPro" id="IPR004424">
    <property type="entry name" value="IspE"/>
</dbReference>
<dbReference type="InterPro" id="IPR036554">
    <property type="entry name" value="GHMP_kinase_C_sf"/>
</dbReference>
<sequence>MGINCSSFSKINIGLKILGQRKDGFHNINTIFQELQFGDTISIEKSDQGCNITSDVNWIPNDKSNFCYNAYEELVKFFPDIDGVKIIINKNVPVGSGLGGGSANAAAVLKGICKLFDLGISNNELKEIALNIGADVPFFINGGTQLGKGIGEILKPINNPIEGFYLLVIPNISISTEWAYSQIKNKLNSEETLTNFAGFSGGKNFSPELFENDFERVVIPTYPEIGSIKEKLIEF</sequence>
<evidence type="ECO:0000256" key="2">
    <source>
        <dbReference type="ARBA" id="ARBA00022741"/>
    </source>
</evidence>
<name>A0A382PYI9_9ZZZZ</name>
<dbReference type="InterPro" id="IPR006204">
    <property type="entry name" value="GHMP_kinase_N_dom"/>
</dbReference>
<dbReference type="Gene3D" id="3.30.70.890">
    <property type="entry name" value="GHMP kinase, C-terminal domain"/>
    <property type="match status" value="1"/>
</dbReference>
<evidence type="ECO:0000313" key="6">
    <source>
        <dbReference type="EMBL" id="SVC78399.1"/>
    </source>
</evidence>
<dbReference type="GO" id="GO:0016114">
    <property type="term" value="P:terpenoid biosynthetic process"/>
    <property type="evidence" value="ECO:0007669"/>
    <property type="project" value="InterPro"/>
</dbReference>
<gene>
    <name evidence="6" type="ORF">METZ01_LOCUS331253</name>
</gene>
<dbReference type="GO" id="GO:0050515">
    <property type="term" value="F:4-(cytidine 5'-diphospho)-2-C-methyl-D-erythritol kinase activity"/>
    <property type="evidence" value="ECO:0007669"/>
    <property type="project" value="InterPro"/>
</dbReference>
<dbReference type="EMBL" id="UINC01110709">
    <property type="protein sequence ID" value="SVC78399.1"/>
    <property type="molecule type" value="Genomic_DNA"/>
</dbReference>
<keyword evidence="2" id="KW-0547">Nucleotide-binding</keyword>
<organism evidence="6">
    <name type="scientific">marine metagenome</name>
    <dbReference type="NCBI Taxonomy" id="408172"/>
    <lineage>
        <taxon>unclassified sequences</taxon>
        <taxon>metagenomes</taxon>
        <taxon>ecological metagenomes</taxon>
    </lineage>
</organism>
<dbReference type="PIRSF" id="PIRSF010376">
    <property type="entry name" value="IspE"/>
    <property type="match status" value="1"/>
</dbReference>
<dbReference type="PANTHER" id="PTHR43527:SF2">
    <property type="entry name" value="4-DIPHOSPHOCYTIDYL-2-C-METHYL-D-ERYTHRITOL KINASE, CHLOROPLASTIC"/>
    <property type="match status" value="1"/>
</dbReference>
<dbReference type="NCBIfam" id="TIGR00154">
    <property type="entry name" value="ispE"/>
    <property type="match status" value="1"/>
</dbReference>
<feature type="non-terminal residue" evidence="6">
    <location>
        <position position="235"/>
    </location>
</feature>
<evidence type="ECO:0000256" key="4">
    <source>
        <dbReference type="ARBA" id="ARBA00022840"/>
    </source>
</evidence>